<proteinExistence type="predicted"/>
<evidence type="ECO:0000256" key="5">
    <source>
        <dbReference type="SAM" id="Phobius"/>
    </source>
</evidence>
<accession>A0AAN7U5A8</accession>
<feature type="transmembrane region" description="Helical" evidence="5">
    <location>
        <begin position="118"/>
        <end position="135"/>
    </location>
</feature>
<feature type="transmembrane region" description="Helical" evidence="5">
    <location>
        <begin position="97"/>
        <end position="112"/>
    </location>
</feature>
<comment type="subcellular location">
    <subcellularLocation>
        <location evidence="1">Membrane</location>
        <topology evidence="1">Multi-pass membrane protein</topology>
    </subcellularLocation>
</comment>
<evidence type="ECO:0000313" key="6">
    <source>
        <dbReference type="EMBL" id="KAK5579135.1"/>
    </source>
</evidence>
<keyword evidence="7" id="KW-1185">Reference proteome</keyword>
<dbReference type="PANTHER" id="PTHR12665">
    <property type="entry name" value="ORMDL PROTEINS"/>
    <property type="match status" value="1"/>
</dbReference>
<evidence type="ECO:0000256" key="3">
    <source>
        <dbReference type="ARBA" id="ARBA00022989"/>
    </source>
</evidence>
<evidence type="ECO:0000256" key="4">
    <source>
        <dbReference type="ARBA" id="ARBA00023136"/>
    </source>
</evidence>
<dbReference type="EMBL" id="JAVFKY010000003">
    <property type="protein sequence ID" value="KAK5579135.1"/>
    <property type="molecule type" value="Genomic_DNA"/>
</dbReference>
<keyword evidence="2 5" id="KW-0812">Transmembrane</keyword>
<gene>
    <name evidence="6" type="ORF">RB653_008814</name>
</gene>
<feature type="transmembrane region" description="Helical" evidence="5">
    <location>
        <begin position="45"/>
        <end position="62"/>
    </location>
</feature>
<reference evidence="6 7" key="1">
    <citation type="submission" date="2023-11" db="EMBL/GenBank/DDBJ databases">
        <title>Dfirmibasis_genome.</title>
        <authorList>
            <person name="Edelbroek B."/>
            <person name="Kjellin J."/>
            <person name="Jerlstrom-Hultqvist J."/>
            <person name="Soderbom F."/>
        </authorList>
    </citation>
    <scope>NUCLEOTIDE SEQUENCE [LARGE SCALE GENOMIC DNA]</scope>
    <source>
        <strain evidence="6 7">TNS-C-14</strain>
    </source>
</reference>
<protein>
    <submittedName>
        <fullName evidence="6">Uncharacterized protein</fullName>
    </submittedName>
</protein>
<dbReference type="InterPro" id="IPR007203">
    <property type="entry name" value="ORMDL"/>
</dbReference>
<keyword evidence="4 5" id="KW-0472">Membrane</keyword>
<dbReference type="Proteomes" id="UP001344447">
    <property type="component" value="Unassembled WGS sequence"/>
</dbReference>
<sequence length="149" mass="17704">MTDEFQINRNQSWMHSKRFWVVYIVALMGAKALITVLSPDFEYDWLLITVFHAVVTFFGFHWQKGIPFFPTNQGKYSRLTLWEQIDRGQQYTPTRKFFTIIPIVLFMITLHSNGYKGFPFYINAIASFVIVLSKMPRMDRVRLFGINKY</sequence>
<dbReference type="AlphaFoldDB" id="A0AAN7U5A8"/>
<comment type="caution">
    <text evidence="6">The sequence shown here is derived from an EMBL/GenBank/DDBJ whole genome shotgun (WGS) entry which is preliminary data.</text>
</comment>
<organism evidence="6 7">
    <name type="scientific">Dictyostelium firmibasis</name>
    <dbReference type="NCBI Taxonomy" id="79012"/>
    <lineage>
        <taxon>Eukaryota</taxon>
        <taxon>Amoebozoa</taxon>
        <taxon>Evosea</taxon>
        <taxon>Eumycetozoa</taxon>
        <taxon>Dictyostelia</taxon>
        <taxon>Dictyosteliales</taxon>
        <taxon>Dictyosteliaceae</taxon>
        <taxon>Dictyostelium</taxon>
    </lineage>
</organism>
<feature type="transmembrane region" description="Helical" evidence="5">
    <location>
        <begin position="20"/>
        <end position="39"/>
    </location>
</feature>
<evidence type="ECO:0000256" key="1">
    <source>
        <dbReference type="ARBA" id="ARBA00004141"/>
    </source>
</evidence>
<dbReference type="GO" id="GO:0005789">
    <property type="term" value="C:endoplasmic reticulum membrane"/>
    <property type="evidence" value="ECO:0007669"/>
    <property type="project" value="InterPro"/>
</dbReference>
<keyword evidence="3 5" id="KW-1133">Transmembrane helix</keyword>
<name>A0AAN7U5A8_9MYCE</name>
<evidence type="ECO:0000256" key="2">
    <source>
        <dbReference type="ARBA" id="ARBA00022692"/>
    </source>
</evidence>
<evidence type="ECO:0000313" key="7">
    <source>
        <dbReference type="Proteomes" id="UP001344447"/>
    </source>
</evidence>
<dbReference type="Pfam" id="PF04061">
    <property type="entry name" value="ORMDL"/>
    <property type="match status" value="1"/>
</dbReference>